<dbReference type="PANTHER" id="PTHR35869">
    <property type="entry name" value="OUTER-MEMBRANE LIPOPROTEIN CARRIER PROTEIN"/>
    <property type="match status" value="1"/>
</dbReference>
<name>A0A1E3M130_9SPHN</name>
<dbReference type="STRING" id="1888892.BFL28_11985"/>
<evidence type="ECO:0000256" key="2">
    <source>
        <dbReference type="SAM" id="SignalP"/>
    </source>
</evidence>
<comment type="caution">
    <text evidence="3">The sequence shown here is derived from an EMBL/GenBank/DDBJ whole genome shotgun (WGS) entry which is preliminary data.</text>
</comment>
<dbReference type="InterPro" id="IPR029046">
    <property type="entry name" value="LolA/LolB/LppX"/>
</dbReference>
<proteinExistence type="predicted"/>
<evidence type="ECO:0000256" key="1">
    <source>
        <dbReference type="ARBA" id="ARBA00022729"/>
    </source>
</evidence>
<keyword evidence="4" id="KW-1185">Reference proteome</keyword>
<dbReference type="CDD" id="cd16325">
    <property type="entry name" value="LolA"/>
    <property type="match status" value="1"/>
</dbReference>
<keyword evidence="1 2" id="KW-0732">Signal</keyword>
<dbReference type="EMBL" id="MDDS01000008">
    <property type="protein sequence ID" value="ODP39075.1"/>
    <property type="molecule type" value="Genomic_DNA"/>
</dbReference>
<protein>
    <submittedName>
        <fullName evidence="3">Cell envelope biogenesis protein LolA</fullName>
    </submittedName>
</protein>
<dbReference type="Gene3D" id="2.50.20.10">
    <property type="entry name" value="Lipoprotein localisation LolA/LolB/LppX"/>
    <property type="match status" value="1"/>
</dbReference>
<gene>
    <name evidence="3" type="ORF">BFL28_11985</name>
</gene>
<feature type="chain" id="PRO_5009132277" evidence="2">
    <location>
        <begin position="26"/>
        <end position="207"/>
    </location>
</feature>
<evidence type="ECO:0000313" key="3">
    <source>
        <dbReference type="EMBL" id="ODP39075.1"/>
    </source>
</evidence>
<dbReference type="Pfam" id="PF03548">
    <property type="entry name" value="LolA"/>
    <property type="match status" value="1"/>
</dbReference>
<dbReference type="InterPro" id="IPR004564">
    <property type="entry name" value="OM_lipoprot_carrier_LolA-like"/>
</dbReference>
<evidence type="ECO:0000313" key="4">
    <source>
        <dbReference type="Proteomes" id="UP000094487"/>
    </source>
</evidence>
<dbReference type="PANTHER" id="PTHR35869:SF1">
    <property type="entry name" value="OUTER-MEMBRANE LIPOPROTEIN CARRIER PROTEIN"/>
    <property type="match status" value="1"/>
</dbReference>
<organism evidence="3 4">
    <name type="scientific">Sphingomonas turrisvirgatae</name>
    <dbReference type="NCBI Taxonomy" id="1888892"/>
    <lineage>
        <taxon>Bacteria</taxon>
        <taxon>Pseudomonadati</taxon>
        <taxon>Pseudomonadota</taxon>
        <taxon>Alphaproteobacteria</taxon>
        <taxon>Sphingomonadales</taxon>
        <taxon>Sphingomonadaceae</taxon>
        <taxon>Sphingomonas</taxon>
    </lineage>
</organism>
<dbReference type="Proteomes" id="UP000094487">
    <property type="component" value="Unassembled WGS sequence"/>
</dbReference>
<sequence>MFGTTMTIRPLAALAALTIALPAAAQQNTLAQVQAHLRSTQSMTASFEQTDRAGKTVRGTLTLKKPGKVRFQYEKGVPLLIVGDGNALWFIDYSVRQVSRWPVKNSPLGVLLDPNRDISAYAKVVPTGNPQVVSIEAHDPKRPEFGRMTMIFARNAAAPGGLMLNGWVALDSQNNRTTVRLANQRFNAPVSDGAFRWNDPRRSGARR</sequence>
<dbReference type="OrthoDB" id="9800501at2"/>
<dbReference type="AlphaFoldDB" id="A0A1E3M130"/>
<accession>A0A1E3M130</accession>
<feature type="signal peptide" evidence="2">
    <location>
        <begin position="1"/>
        <end position="25"/>
    </location>
</feature>
<reference evidence="3 4" key="1">
    <citation type="submission" date="2016-08" db="EMBL/GenBank/DDBJ databases">
        <title>Draft genome of the agarase producing Sphingomonas sp. MCT13.</title>
        <authorList>
            <person name="D'Andrea M.M."/>
            <person name="Rossolini G.M."/>
            <person name="Thaller M.C."/>
        </authorList>
    </citation>
    <scope>NUCLEOTIDE SEQUENCE [LARGE SCALE GENOMIC DNA]</scope>
    <source>
        <strain evidence="3 4">MCT13</strain>
    </source>
</reference>
<dbReference type="SUPFAM" id="SSF89392">
    <property type="entry name" value="Prokaryotic lipoproteins and lipoprotein localization factors"/>
    <property type="match status" value="1"/>
</dbReference>